<dbReference type="EMBL" id="CAJPIZ010016234">
    <property type="protein sequence ID" value="CAG2115624.1"/>
    <property type="molecule type" value="Genomic_DNA"/>
</dbReference>
<keyword evidence="7" id="KW-0472">Membrane</keyword>
<dbReference type="GO" id="GO:0042626">
    <property type="term" value="F:ATPase-coupled transmembrane transporter activity"/>
    <property type="evidence" value="ECO:0007669"/>
    <property type="project" value="TreeGrafter"/>
</dbReference>
<dbReference type="GO" id="GO:0016020">
    <property type="term" value="C:membrane"/>
    <property type="evidence" value="ECO:0007669"/>
    <property type="project" value="UniProtKB-SubCell"/>
</dbReference>
<dbReference type="SUPFAM" id="SSF52540">
    <property type="entry name" value="P-loop containing nucleoside triphosphate hydrolases"/>
    <property type="match status" value="1"/>
</dbReference>
<name>A0A7R9L5B8_9ACAR</name>
<keyword evidence="3" id="KW-0812">Transmembrane</keyword>
<dbReference type="PANTHER" id="PTHR24223">
    <property type="entry name" value="ATP-BINDING CASSETTE SUB-FAMILY C"/>
    <property type="match status" value="1"/>
</dbReference>
<keyword evidence="4" id="KW-0547">Nucleotide-binding</keyword>
<dbReference type="GO" id="GO:0016887">
    <property type="term" value="F:ATP hydrolysis activity"/>
    <property type="evidence" value="ECO:0007669"/>
    <property type="project" value="InterPro"/>
</dbReference>
<comment type="similarity">
    <text evidence="2">Belongs to the ABC transporter superfamily. ABCC family. Conjugate transporter (TC 3.A.1.208) subfamily.</text>
</comment>
<dbReference type="SUPFAM" id="SSF90123">
    <property type="entry name" value="ABC transporter transmembrane region"/>
    <property type="match status" value="1"/>
</dbReference>
<dbReference type="InterPro" id="IPR027417">
    <property type="entry name" value="P-loop_NTPase"/>
</dbReference>
<protein>
    <recommendedName>
        <fullName evidence="8">ABC transporter domain-containing protein</fullName>
    </recommendedName>
</protein>
<dbReference type="PANTHER" id="PTHR24223:SF456">
    <property type="entry name" value="MULTIDRUG RESISTANCE-ASSOCIATED PROTEIN LETHAL(2)03659"/>
    <property type="match status" value="1"/>
</dbReference>
<evidence type="ECO:0000256" key="2">
    <source>
        <dbReference type="ARBA" id="ARBA00009726"/>
    </source>
</evidence>
<evidence type="ECO:0000256" key="1">
    <source>
        <dbReference type="ARBA" id="ARBA00004141"/>
    </source>
</evidence>
<dbReference type="OrthoDB" id="10056452at2759"/>
<dbReference type="Pfam" id="PF00005">
    <property type="entry name" value="ABC_tran"/>
    <property type="match status" value="1"/>
</dbReference>
<organism evidence="9">
    <name type="scientific">Medioppia subpectinata</name>
    <dbReference type="NCBI Taxonomy" id="1979941"/>
    <lineage>
        <taxon>Eukaryota</taxon>
        <taxon>Metazoa</taxon>
        <taxon>Ecdysozoa</taxon>
        <taxon>Arthropoda</taxon>
        <taxon>Chelicerata</taxon>
        <taxon>Arachnida</taxon>
        <taxon>Acari</taxon>
        <taxon>Acariformes</taxon>
        <taxon>Sarcoptiformes</taxon>
        <taxon>Oribatida</taxon>
        <taxon>Brachypylina</taxon>
        <taxon>Oppioidea</taxon>
        <taxon>Oppiidae</taxon>
        <taxon>Medioppia</taxon>
    </lineage>
</organism>
<evidence type="ECO:0000259" key="8">
    <source>
        <dbReference type="Pfam" id="PF00005"/>
    </source>
</evidence>
<accession>A0A7R9L5B8</accession>
<evidence type="ECO:0000313" key="10">
    <source>
        <dbReference type="Proteomes" id="UP000759131"/>
    </source>
</evidence>
<feature type="non-terminal residue" evidence="9">
    <location>
        <position position="1"/>
    </location>
</feature>
<keyword evidence="6" id="KW-1133">Transmembrane helix</keyword>
<gene>
    <name evidence="9" type="ORF">OSB1V03_LOCUS15585</name>
</gene>
<evidence type="ECO:0000256" key="7">
    <source>
        <dbReference type="ARBA" id="ARBA00023136"/>
    </source>
</evidence>
<dbReference type="Gene3D" id="3.40.50.300">
    <property type="entry name" value="P-loop containing nucleotide triphosphate hydrolases"/>
    <property type="match status" value="1"/>
</dbReference>
<dbReference type="InterPro" id="IPR050173">
    <property type="entry name" value="ABC_transporter_C-like"/>
</dbReference>
<dbReference type="InterPro" id="IPR003439">
    <property type="entry name" value="ABC_transporter-like_ATP-bd"/>
</dbReference>
<evidence type="ECO:0000256" key="4">
    <source>
        <dbReference type="ARBA" id="ARBA00022741"/>
    </source>
</evidence>
<dbReference type="AlphaFoldDB" id="A0A7R9L5B8"/>
<sequence length="300" mass="33265">VVDVCALDRDFKLFPFGDKTLVGERGVSLSGGQKARITLARALYREADVYLLDDPLSAVDASVAKHIFQKCIVEYLKDKARVLVTHQIQFLRDAHKILVLKEGKCIAFGSYEELKAKGINFLSFVTDTKDKKNTTIDKTDTNTAFRHMNRSVSISPSIASSIGGHSDDPIDEIKAMDVLAEDEPKVKEETKEIGSISGGVYCEYIKAGAGPILMTVTLVSMVVSQCLYQGSDYWLTQWTNELDKPGGHVNQNMNVLIYSCLIGALFLTALARSTSFFVMCMRSSVNLHNRIFYSLLRALC</sequence>
<feature type="domain" description="ABC transporter" evidence="8">
    <location>
        <begin position="18"/>
        <end position="56"/>
    </location>
</feature>
<proteinExistence type="inferred from homology"/>
<dbReference type="GO" id="GO:0005524">
    <property type="term" value="F:ATP binding"/>
    <property type="evidence" value="ECO:0007669"/>
    <property type="project" value="UniProtKB-KW"/>
</dbReference>
<evidence type="ECO:0000256" key="5">
    <source>
        <dbReference type="ARBA" id="ARBA00022840"/>
    </source>
</evidence>
<keyword evidence="10" id="KW-1185">Reference proteome</keyword>
<keyword evidence="5" id="KW-0067">ATP-binding</keyword>
<reference evidence="9" key="1">
    <citation type="submission" date="2020-11" db="EMBL/GenBank/DDBJ databases">
        <authorList>
            <person name="Tran Van P."/>
        </authorList>
    </citation>
    <scope>NUCLEOTIDE SEQUENCE</scope>
</reference>
<evidence type="ECO:0000256" key="3">
    <source>
        <dbReference type="ARBA" id="ARBA00022692"/>
    </source>
</evidence>
<dbReference type="Proteomes" id="UP000759131">
    <property type="component" value="Unassembled WGS sequence"/>
</dbReference>
<comment type="subcellular location">
    <subcellularLocation>
        <location evidence="1">Membrane</location>
        <topology evidence="1">Multi-pass membrane protein</topology>
    </subcellularLocation>
</comment>
<evidence type="ECO:0000313" key="9">
    <source>
        <dbReference type="EMBL" id="CAD7635194.1"/>
    </source>
</evidence>
<dbReference type="InterPro" id="IPR036640">
    <property type="entry name" value="ABC1_TM_sf"/>
</dbReference>
<dbReference type="Gene3D" id="1.20.1560.10">
    <property type="entry name" value="ABC transporter type 1, transmembrane domain"/>
    <property type="match status" value="1"/>
</dbReference>
<dbReference type="EMBL" id="OC870809">
    <property type="protein sequence ID" value="CAD7635194.1"/>
    <property type="molecule type" value="Genomic_DNA"/>
</dbReference>
<evidence type="ECO:0000256" key="6">
    <source>
        <dbReference type="ARBA" id="ARBA00022989"/>
    </source>
</evidence>